<evidence type="ECO:0000313" key="2">
    <source>
        <dbReference type="EMBL" id="KAK0380703.1"/>
    </source>
</evidence>
<gene>
    <name evidence="2" type="ORF">CLIM01_01983</name>
</gene>
<dbReference type="Proteomes" id="UP001169217">
    <property type="component" value="Unassembled WGS sequence"/>
</dbReference>
<organism evidence="2 3">
    <name type="scientific">Colletotrichum limetticola</name>
    <dbReference type="NCBI Taxonomy" id="1209924"/>
    <lineage>
        <taxon>Eukaryota</taxon>
        <taxon>Fungi</taxon>
        <taxon>Dikarya</taxon>
        <taxon>Ascomycota</taxon>
        <taxon>Pezizomycotina</taxon>
        <taxon>Sordariomycetes</taxon>
        <taxon>Hypocreomycetidae</taxon>
        <taxon>Glomerellales</taxon>
        <taxon>Glomerellaceae</taxon>
        <taxon>Colletotrichum</taxon>
        <taxon>Colletotrichum acutatum species complex</taxon>
    </lineage>
</organism>
<comment type="caution">
    <text evidence="2">The sequence shown here is derived from an EMBL/GenBank/DDBJ whole genome shotgun (WGS) entry which is preliminary data.</text>
</comment>
<reference evidence="2" key="1">
    <citation type="submission" date="2023-04" db="EMBL/GenBank/DDBJ databases">
        <title>Colletotrichum limetticola genome sequence.</title>
        <authorList>
            <person name="Baroncelli R."/>
        </authorList>
    </citation>
    <scope>NUCLEOTIDE SEQUENCE</scope>
    <source>
        <strain evidence="2">KLA-Anderson</strain>
    </source>
</reference>
<dbReference type="EMBL" id="JARUPT010000034">
    <property type="protein sequence ID" value="KAK0380703.1"/>
    <property type="molecule type" value="Genomic_DNA"/>
</dbReference>
<sequence length="1108" mass="123945">MSLQKAVASVLSVTQETSLSLANLHFDFSLYKVEAPPSFKGLGNELTLSRKKAAEEGTPHVTARKLGALFQDLLPSTPTLIQVYGQRVTQVASRRDVNPKAARAHGLFADHVGIDGTSIWAAATSGPDAIAVHLLTCLLARIWTAPEAISIWVELVANRKRELENLTQTETLHSRSIEASRISVSRDQLAEWDASARAWLRAADEAMAGKQSQLMLILNNINIPVNKKPSVYLSVIDAWKSSLLAADKLVQGMPQSIQDGSVLLGLASWHIYPDMVVLGGAHKEIQQKDNLVPPGGLLTIGLEFKTQEQAGVHWSLPLSHLRYYGRPVITERSLADQGHRLSVDQLNLVALGSFTRSWRLARCDIAKGLGHVWDFVAKDASAYCEPGTGHWLELFATSTEPLLESDNLTKRSAMQPMKYGERRVPNFVFPYMKHHLLPPMFGLLDRRKYFSLLNLSGKIEALRHLASQLQRVSGAVFVIRYRTEGLRPALWEYTTAVPVARPRIKRTAEGDPRNASGHIRWLRNMEQSRIAAVTKVGEEAIGFDSEGLGIFEEFATTHGTERDRIIWHESVDNSALLSGATAQDYGKWTSDASTYVQQIFYQLIGDQSATLFWSRDPLESKSVADRYAPPANIDLEELLVAISGQRFDKGKLTKYLNDFLNAPERFQLKDSFRALATIRNIYKLLPDATIGTGVTSVCLYDMPWAGDDDDERPIDRFATFPMDWPRTFSCIVLLESGSLIVPPEACVNVMAISVGDSLYVAAPLLCDPSETPEAIEVRRIRGNIGTAGIAMLIPPAPIDPPEYDCLKWNLINHAPYNGRQENSFESTSLHLSFTGMTLPIDTKTQRYRDTELYYKESRVTVHDHGREVGDLDIMGSLQSLSLSRASACRHEKENRNDTNETVFDNDGLVTIDNWYECLDPPETAAVARSSGNWLGRLALSVLGVQLGYRVIVSEGEFCWRCVADCWKYRQLKKEVAQDSRQESEETPQWWFDKHRVGEESFEMITEADKLLSFDAGSSFAEAEFEATLPRFLDDEEDVDKPDFLHREWLRSQPRPKNRVENDGEELPDKGLPSMRPVHAEAKEEKAPDVIDVETILIEMAEGKVMIVC</sequence>
<accession>A0ABQ9QAB3</accession>
<feature type="region of interest" description="Disordered" evidence="1">
    <location>
        <begin position="1054"/>
        <end position="1073"/>
    </location>
</feature>
<evidence type="ECO:0000313" key="3">
    <source>
        <dbReference type="Proteomes" id="UP001169217"/>
    </source>
</evidence>
<protein>
    <submittedName>
        <fullName evidence="2">Uncharacterized protein</fullName>
    </submittedName>
</protein>
<name>A0ABQ9QAB3_9PEZI</name>
<keyword evidence="3" id="KW-1185">Reference proteome</keyword>
<proteinExistence type="predicted"/>
<evidence type="ECO:0000256" key="1">
    <source>
        <dbReference type="SAM" id="MobiDB-lite"/>
    </source>
</evidence>